<dbReference type="GeneID" id="5977285"/>
<dbReference type="InParanoid" id="Q0UDR7"/>
<dbReference type="KEGG" id="pno:SNOG_10097"/>
<feature type="compositionally biased region" description="Low complexity" evidence="1">
    <location>
        <begin position="83"/>
        <end position="101"/>
    </location>
</feature>
<evidence type="ECO:0000256" key="1">
    <source>
        <dbReference type="SAM" id="MobiDB-lite"/>
    </source>
</evidence>
<sequence>MSWARGSRYRRVLAGVWAHVDFWKTLGYGAANERSRPASAPDRAWTPMGQRLGLPAARATTQEGEPRKHAVVRPAQAQLACHSSTASETLAPTTLLTPSAPDMAHQRWRPDGSLLQMHQPLQPATPHR</sequence>
<gene>
    <name evidence="2" type="ORF">SNOG_10097</name>
</gene>
<proteinExistence type="predicted"/>
<accession>Q0UDR7</accession>
<dbReference type="EMBL" id="CH445340">
    <property type="protein sequence ID" value="EAT82432.1"/>
    <property type="molecule type" value="Genomic_DNA"/>
</dbReference>
<name>Q0UDR7_PHANO</name>
<evidence type="ECO:0000313" key="2">
    <source>
        <dbReference type="EMBL" id="EAT82432.1"/>
    </source>
</evidence>
<dbReference type="RefSeq" id="XP_001800379.1">
    <property type="nucleotide sequence ID" value="XM_001800327.1"/>
</dbReference>
<evidence type="ECO:0000313" key="3">
    <source>
        <dbReference type="Proteomes" id="UP000001055"/>
    </source>
</evidence>
<dbReference type="AlphaFoldDB" id="Q0UDR7"/>
<organism evidence="2 3">
    <name type="scientific">Phaeosphaeria nodorum (strain SN15 / ATCC MYA-4574 / FGSC 10173)</name>
    <name type="common">Glume blotch fungus</name>
    <name type="synonym">Parastagonospora nodorum</name>
    <dbReference type="NCBI Taxonomy" id="321614"/>
    <lineage>
        <taxon>Eukaryota</taxon>
        <taxon>Fungi</taxon>
        <taxon>Dikarya</taxon>
        <taxon>Ascomycota</taxon>
        <taxon>Pezizomycotina</taxon>
        <taxon>Dothideomycetes</taxon>
        <taxon>Pleosporomycetidae</taxon>
        <taxon>Pleosporales</taxon>
        <taxon>Pleosporineae</taxon>
        <taxon>Phaeosphaeriaceae</taxon>
        <taxon>Parastagonospora</taxon>
    </lineage>
</organism>
<dbReference type="Proteomes" id="UP000001055">
    <property type="component" value="Unassembled WGS sequence"/>
</dbReference>
<protein>
    <submittedName>
        <fullName evidence="2">Uncharacterized protein</fullName>
    </submittedName>
</protein>
<reference evidence="3" key="1">
    <citation type="journal article" date="2007" name="Plant Cell">
        <title>Dothideomycete-plant interactions illuminated by genome sequencing and EST analysis of the wheat pathogen Stagonospora nodorum.</title>
        <authorList>
            <person name="Hane J.K."/>
            <person name="Lowe R.G."/>
            <person name="Solomon P.S."/>
            <person name="Tan K.C."/>
            <person name="Schoch C.L."/>
            <person name="Spatafora J.W."/>
            <person name="Crous P.W."/>
            <person name="Kodira C."/>
            <person name="Birren B.W."/>
            <person name="Galagan J.E."/>
            <person name="Torriani S.F."/>
            <person name="McDonald B.A."/>
            <person name="Oliver R.P."/>
        </authorList>
    </citation>
    <scope>NUCLEOTIDE SEQUENCE [LARGE SCALE GENOMIC DNA]</scope>
    <source>
        <strain evidence="3">SN15 / ATCC MYA-4574 / FGSC 10173</strain>
    </source>
</reference>
<feature type="region of interest" description="Disordered" evidence="1">
    <location>
        <begin position="73"/>
        <end position="128"/>
    </location>
</feature>